<keyword evidence="4" id="KW-1185">Reference proteome</keyword>
<dbReference type="AlphaFoldDB" id="A0A7W7CCF9"/>
<evidence type="ECO:0000313" key="3">
    <source>
        <dbReference type="EMBL" id="MBB4678555.1"/>
    </source>
</evidence>
<protein>
    <submittedName>
        <fullName evidence="3">Putative outer membrane protein</fullName>
    </submittedName>
</protein>
<dbReference type="Proteomes" id="UP000533598">
    <property type="component" value="Unassembled WGS sequence"/>
</dbReference>
<dbReference type="EMBL" id="JACHMH010000001">
    <property type="protein sequence ID" value="MBB4678555.1"/>
    <property type="molecule type" value="Genomic_DNA"/>
</dbReference>
<evidence type="ECO:0000313" key="4">
    <source>
        <dbReference type="Proteomes" id="UP000533598"/>
    </source>
</evidence>
<dbReference type="InterPro" id="IPR025419">
    <property type="entry name" value="DUF4142"/>
</dbReference>
<evidence type="ECO:0000259" key="2">
    <source>
        <dbReference type="Pfam" id="PF13628"/>
    </source>
</evidence>
<proteinExistence type="predicted"/>
<evidence type="ECO:0000256" key="1">
    <source>
        <dbReference type="SAM" id="Phobius"/>
    </source>
</evidence>
<organism evidence="3 4">
    <name type="scientific">Crossiella cryophila</name>
    <dbReference type="NCBI Taxonomy" id="43355"/>
    <lineage>
        <taxon>Bacteria</taxon>
        <taxon>Bacillati</taxon>
        <taxon>Actinomycetota</taxon>
        <taxon>Actinomycetes</taxon>
        <taxon>Pseudonocardiales</taxon>
        <taxon>Pseudonocardiaceae</taxon>
        <taxon>Crossiella</taxon>
    </lineage>
</organism>
<reference evidence="3 4" key="1">
    <citation type="submission" date="2020-08" db="EMBL/GenBank/DDBJ databases">
        <title>Sequencing the genomes of 1000 actinobacteria strains.</title>
        <authorList>
            <person name="Klenk H.-P."/>
        </authorList>
    </citation>
    <scope>NUCLEOTIDE SEQUENCE [LARGE SCALE GENOMIC DNA]</scope>
    <source>
        <strain evidence="3 4">DSM 44230</strain>
    </source>
</reference>
<keyword evidence="1" id="KW-1133">Transmembrane helix</keyword>
<accession>A0A7W7CCF9</accession>
<dbReference type="RefSeq" id="WP_185004374.1">
    <property type="nucleotide sequence ID" value="NZ_BAAAUI010000036.1"/>
</dbReference>
<feature type="domain" description="DUF4142" evidence="2">
    <location>
        <begin position="41"/>
        <end position="167"/>
    </location>
</feature>
<sequence>MLGSCGISATSEWNDSVPGERFRERTTMDAPFGPLYPADIRMLIAVAQAGFWEMPASELMARESANPRVRAVGAQLAREHHRLNQYNEAAAARLNVLLPTSATPQQNAWREQIQAATGAERDRRYVGLTRAAHGSVYLQVAGVRVTTQNDVVRTMAQLAGEYVARHMTLLESTGLADTDSLAVHSGTDSPYQPVPSLVSVLAGAALALVLGFATLLLVQLGSRRRAGEVAGEPAVGGAIG</sequence>
<feature type="transmembrane region" description="Helical" evidence="1">
    <location>
        <begin position="197"/>
        <end position="218"/>
    </location>
</feature>
<comment type="caution">
    <text evidence="3">The sequence shown here is derived from an EMBL/GenBank/DDBJ whole genome shotgun (WGS) entry which is preliminary data.</text>
</comment>
<keyword evidence="1" id="KW-0812">Transmembrane</keyword>
<keyword evidence="1" id="KW-0472">Membrane</keyword>
<dbReference type="Pfam" id="PF13628">
    <property type="entry name" value="DUF4142"/>
    <property type="match status" value="1"/>
</dbReference>
<name>A0A7W7CCF9_9PSEU</name>
<gene>
    <name evidence="3" type="ORF">HNR67_004673</name>
</gene>